<dbReference type="AlphaFoldDB" id="A0A6M0K578"/>
<dbReference type="EMBL" id="JAAIJQ010000089">
    <property type="protein sequence ID" value="NEV64414.1"/>
    <property type="molecule type" value="Genomic_DNA"/>
</dbReference>
<evidence type="ECO:0000313" key="3">
    <source>
        <dbReference type="Proteomes" id="UP000483379"/>
    </source>
</evidence>
<feature type="region of interest" description="Disordered" evidence="1">
    <location>
        <begin position="136"/>
        <end position="184"/>
    </location>
</feature>
<accession>A0A6M0K578</accession>
<sequence>MRGSAHLRIAAVLALILPAWALAVMAPSIMLFGARLDEARAFAVDNAASRGWRILSVSSRSAVFEQILAGHDEGGSLIAERVLRIYADFAEDADGARVSLRAEEVEWPGGEDEWRTDVTGRYSDNLLRALASLRDKWDSRGPRPGPPGGPPPRNGRFAPQSSPGGWPAGGVGPGGLGGGGRRSHQCRWMFSDNL</sequence>
<keyword evidence="3" id="KW-1185">Reference proteome</keyword>
<reference evidence="2 3" key="1">
    <citation type="submission" date="2020-02" db="EMBL/GenBank/DDBJ databases">
        <title>Genome sequences of Thiorhodococcus mannitoliphagus and Thiorhodococcus minor, purple sulfur photosynthetic bacteria in the gammaproteobacterial family, Chromatiaceae.</title>
        <authorList>
            <person name="Aviles F.A."/>
            <person name="Meyer T.E."/>
            <person name="Kyndt J.A."/>
        </authorList>
    </citation>
    <scope>NUCLEOTIDE SEQUENCE [LARGE SCALE GENOMIC DNA]</scope>
    <source>
        <strain evidence="2 3">DSM 11518</strain>
    </source>
</reference>
<name>A0A6M0K578_9GAMM</name>
<comment type="caution">
    <text evidence="2">The sequence shown here is derived from an EMBL/GenBank/DDBJ whole genome shotgun (WGS) entry which is preliminary data.</text>
</comment>
<gene>
    <name evidence="2" type="ORF">G3446_21460</name>
</gene>
<protein>
    <submittedName>
        <fullName evidence="2">Uncharacterized protein</fullName>
    </submittedName>
</protein>
<feature type="compositionally biased region" description="Pro residues" evidence="1">
    <location>
        <begin position="143"/>
        <end position="153"/>
    </location>
</feature>
<feature type="compositionally biased region" description="Gly residues" evidence="1">
    <location>
        <begin position="166"/>
        <end position="180"/>
    </location>
</feature>
<evidence type="ECO:0000256" key="1">
    <source>
        <dbReference type="SAM" id="MobiDB-lite"/>
    </source>
</evidence>
<dbReference type="Proteomes" id="UP000483379">
    <property type="component" value="Unassembled WGS sequence"/>
</dbReference>
<organism evidence="2 3">
    <name type="scientific">Thiorhodococcus minor</name>
    <dbReference type="NCBI Taxonomy" id="57489"/>
    <lineage>
        <taxon>Bacteria</taxon>
        <taxon>Pseudomonadati</taxon>
        <taxon>Pseudomonadota</taxon>
        <taxon>Gammaproteobacteria</taxon>
        <taxon>Chromatiales</taxon>
        <taxon>Chromatiaceae</taxon>
        <taxon>Thiorhodococcus</taxon>
    </lineage>
</organism>
<proteinExistence type="predicted"/>
<dbReference type="RefSeq" id="WP_164455136.1">
    <property type="nucleotide sequence ID" value="NZ_JAAIJQ010000089.1"/>
</dbReference>
<evidence type="ECO:0000313" key="2">
    <source>
        <dbReference type="EMBL" id="NEV64414.1"/>
    </source>
</evidence>